<sequence length="151" mass="15464">MALSQVSASLAFSLSNPAAMNLPRIANPTSACRVHVPAPQLAGTRSTFASGSPLLPINLRMTRRGRRSGNRAASVSIRSEQSSEGGSGLDVWLGRGAMIGFAVAITVEVATGKGLLENFGVASPLPTVALAVTALVGVLTAVFIFQSSSKN</sequence>
<dbReference type="SUPFAM" id="SSF103511">
    <property type="entry name" value="Chlorophyll a-b binding protein"/>
    <property type="match status" value="1"/>
</dbReference>
<protein>
    <recommendedName>
        <fullName evidence="5">Stress enhanced protein 1, chloroplastic</fullName>
    </recommendedName>
</protein>
<gene>
    <name evidence="3" type="ORF">MERR_LOCUS7164</name>
</gene>
<keyword evidence="2" id="KW-0472">Membrane</keyword>
<organism evidence="3 4">
    <name type="scientific">Microthlaspi erraticum</name>
    <dbReference type="NCBI Taxonomy" id="1685480"/>
    <lineage>
        <taxon>Eukaryota</taxon>
        <taxon>Viridiplantae</taxon>
        <taxon>Streptophyta</taxon>
        <taxon>Embryophyta</taxon>
        <taxon>Tracheophyta</taxon>
        <taxon>Spermatophyta</taxon>
        <taxon>Magnoliopsida</taxon>
        <taxon>eudicotyledons</taxon>
        <taxon>Gunneridae</taxon>
        <taxon>Pentapetalae</taxon>
        <taxon>rosids</taxon>
        <taxon>malvids</taxon>
        <taxon>Brassicales</taxon>
        <taxon>Brassicaceae</taxon>
        <taxon>Coluteocarpeae</taxon>
        <taxon>Microthlaspi</taxon>
    </lineage>
</organism>
<keyword evidence="4" id="KW-1185">Reference proteome</keyword>
<keyword evidence="2" id="KW-0812">Transmembrane</keyword>
<comment type="caution">
    <text evidence="3">The sequence shown here is derived from an EMBL/GenBank/DDBJ whole genome shotgun (WGS) entry which is preliminary data.</text>
</comment>
<accession>A0A6D2HUL0</accession>
<evidence type="ECO:0000256" key="1">
    <source>
        <dbReference type="SAM" id="MobiDB-lite"/>
    </source>
</evidence>
<proteinExistence type="predicted"/>
<name>A0A6D2HUL0_9BRAS</name>
<reference evidence="3" key="1">
    <citation type="submission" date="2020-01" db="EMBL/GenBank/DDBJ databases">
        <authorList>
            <person name="Mishra B."/>
        </authorList>
    </citation>
    <scope>NUCLEOTIDE SEQUENCE [LARGE SCALE GENOMIC DNA]</scope>
</reference>
<feature type="region of interest" description="Disordered" evidence="1">
    <location>
        <begin position="65"/>
        <end position="86"/>
    </location>
</feature>
<keyword evidence="2" id="KW-1133">Transmembrane helix</keyword>
<dbReference type="EMBL" id="CACVBM020000499">
    <property type="protein sequence ID" value="CAA7019929.1"/>
    <property type="molecule type" value="Genomic_DNA"/>
</dbReference>
<evidence type="ECO:0000256" key="2">
    <source>
        <dbReference type="SAM" id="Phobius"/>
    </source>
</evidence>
<evidence type="ECO:0000313" key="4">
    <source>
        <dbReference type="Proteomes" id="UP000467841"/>
    </source>
</evidence>
<dbReference type="OrthoDB" id="543868at2759"/>
<feature type="transmembrane region" description="Helical" evidence="2">
    <location>
        <begin position="125"/>
        <end position="145"/>
    </location>
</feature>
<evidence type="ECO:0000313" key="3">
    <source>
        <dbReference type="EMBL" id="CAA7019929.1"/>
    </source>
</evidence>
<dbReference type="AlphaFoldDB" id="A0A6D2HUL0"/>
<evidence type="ECO:0008006" key="5">
    <source>
        <dbReference type="Google" id="ProtNLM"/>
    </source>
</evidence>
<dbReference type="Proteomes" id="UP000467841">
    <property type="component" value="Unassembled WGS sequence"/>
</dbReference>